<comment type="caution">
    <text evidence="10">The sequence shown here is derived from an EMBL/GenBank/DDBJ whole genome shotgun (WGS) entry which is preliminary data.</text>
</comment>
<evidence type="ECO:0000256" key="5">
    <source>
        <dbReference type="ARBA" id="ARBA00022692"/>
    </source>
</evidence>
<dbReference type="OrthoDB" id="9811222at2"/>
<dbReference type="InterPro" id="IPR050297">
    <property type="entry name" value="LipidA_mod_glycosyltrf_83"/>
</dbReference>
<feature type="transmembrane region" description="Helical" evidence="8">
    <location>
        <begin position="291"/>
        <end position="310"/>
    </location>
</feature>
<keyword evidence="7 8" id="KW-0472">Membrane</keyword>
<keyword evidence="2" id="KW-1003">Cell membrane</keyword>
<feature type="transmembrane region" description="Helical" evidence="8">
    <location>
        <begin position="166"/>
        <end position="196"/>
    </location>
</feature>
<dbReference type="EMBL" id="QAYG01000001">
    <property type="protein sequence ID" value="PTW62328.1"/>
    <property type="molecule type" value="Genomic_DNA"/>
</dbReference>
<dbReference type="GO" id="GO:0009103">
    <property type="term" value="P:lipopolysaccharide biosynthetic process"/>
    <property type="evidence" value="ECO:0007669"/>
    <property type="project" value="UniProtKB-ARBA"/>
</dbReference>
<organism evidence="10 11">
    <name type="scientific">Breoghania corrubedonensis</name>
    <dbReference type="NCBI Taxonomy" id="665038"/>
    <lineage>
        <taxon>Bacteria</taxon>
        <taxon>Pseudomonadati</taxon>
        <taxon>Pseudomonadota</taxon>
        <taxon>Alphaproteobacteria</taxon>
        <taxon>Hyphomicrobiales</taxon>
        <taxon>Stappiaceae</taxon>
        <taxon>Breoghania</taxon>
    </lineage>
</organism>
<dbReference type="GO" id="GO:0016763">
    <property type="term" value="F:pentosyltransferase activity"/>
    <property type="evidence" value="ECO:0007669"/>
    <property type="project" value="TreeGrafter"/>
</dbReference>
<evidence type="ECO:0000313" key="10">
    <source>
        <dbReference type="EMBL" id="PTW62328.1"/>
    </source>
</evidence>
<dbReference type="AlphaFoldDB" id="A0A2T5VF07"/>
<keyword evidence="6 8" id="KW-1133">Transmembrane helix</keyword>
<keyword evidence="11" id="KW-1185">Reference proteome</keyword>
<feature type="transmembrane region" description="Helical" evidence="8">
    <location>
        <begin position="115"/>
        <end position="135"/>
    </location>
</feature>
<evidence type="ECO:0000259" key="9">
    <source>
        <dbReference type="Pfam" id="PF13231"/>
    </source>
</evidence>
<feature type="transmembrane region" description="Helical" evidence="8">
    <location>
        <begin position="322"/>
        <end position="338"/>
    </location>
</feature>
<dbReference type="PANTHER" id="PTHR33908">
    <property type="entry name" value="MANNOSYLTRANSFERASE YKCB-RELATED"/>
    <property type="match status" value="1"/>
</dbReference>
<reference evidence="10 11" key="1">
    <citation type="submission" date="2018-04" db="EMBL/GenBank/DDBJ databases">
        <title>Genomic Encyclopedia of Archaeal and Bacterial Type Strains, Phase II (KMG-II): from individual species to whole genera.</title>
        <authorList>
            <person name="Goeker M."/>
        </authorList>
    </citation>
    <scope>NUCLEOTIDE SEQUENCE [LARGE SCALE GENOMIC DNA]</scope>
    <source>
        <strain evidence="10 11">DSM 23382</strain>
    </source>
</reference>
<protein>
    <submittedName>
        <fullName evidence="10">Dolichyl-phosphate-mannose-protein mannosyltransferase</fullName>
    </submittedName>
</protein>
<feature type="transmembrane region" description="Helical" evidence="8">
    <location>
        <begin position="85"/>
        <end position="103"/>
    </location>
</feature>
<gene>
    <name evidence="10" type="ORF">C8N35_101369</name>
</gene>
<accession>A0A2T5VF07</accession>
<dbReference type="PANTHER" id="PTHR33908:SF11">
    <property type="entry name" value="MEMBRANE PROTEIN"/>
    <property type="match status" value="1"/>
</dbReference>
<evidence type="ECO:0000256" key="7">
    <source>
        <dbReference type="ARBA" id="ARBA00023136"/>
    </source>
</evidence>
<feature type="transmembrane region" description="Helical" evidence="8">
    <location>
        <begin position="350"/>
        <end position="370"/>
    </location>
</feature>
<evidence type="ECO:0000256" key="8">
    <source>
        <dbReference type="SAM" id="Phobius"/>
    </source>
</evidence>
<sequence>MPAPVTAESETDAGLGWWLRPPALILFVVVLTAIRLWAGGHAWLSEDEAYYRLWGLHPAAGYYDHPPMIGWWIAAGQWLVGDNALAVRLVGILATALGSLALWRTCLLLHGRRAAGWAVLFFNATILIGIGSLIATPDTPSVLFWGLTLWALAEWLKPGKAASANWLLAVGLFAGLGLISKYSVLFLGAGIIVWLVAMPRARAAFATWQLWAGGILALLITVPVVQWNAAHEWASFVKQFGRAVPHGWTSRFIGEFIGAELGLLNPAIAVIALVGIGVAVARTVRRRDAGWALPLLTSLPFFAYLLFHSLHNRVQANWPAPLFPALVLMAAFVAADIETRSGMMARVLKILRAVAVPIGVAVSLVIYVHAVTPLTGAFARKDPTFQLRGWPEVAREITELAKREDAAWVATSAYGMTGQIAFALHEAGSALPVFQLDERIRYAMDPSPDPSLVVRPALYVAVTRRDRSDELAARFAEVELLATVTREVAGVALEQIRIYRIAGAKGGAQAVFSHDTE</sequence>
<keyword evidence="4 10" id="KW-0808">Transferase</keyword>
<dbReference type="Proteomes" id="UP000244081">
    <property type="component" value="Unassembled WGS sequence"/>
</dbReference>
<keyword evidence="5 8" id="KW-0812">Transmembrane</keyword>
<feature type="transmembrane region" description="Helical" evidence="8">
    <location>
        <begin position="208"/>
        <end position="229"/>
    </location>
</feature>
<comment type="subcellular location">
    <subcellularLocation>
        <location evidence="1">Cell membrane</location>
        <topology evidence="1">Multi-pass membrane protein</topology>
    </subcellularLocation>
</comment>
<dbReference type="Pfam" id="PF13231">
    <property type="entry name" value="PMT_2"/>
    <property type="match status" value="1"/>
</dbReference>
<evidence type="ECO:0000313" key="11">
    <source>
        <dbReference type="Proteomes" id="UP000244081"/>
    </source>
</evidence>
<feature type="transmembrane region" description="Helical" evidence="8">
    <location>
        <begin position="23"/>
        <end position="44"/>
    </location>
</feature>
<feature type="domain" description="Glycosyltransferase RgtA/B/C/D-like" evidence="9">
    <location>
        <begin position="64"/>
        <end position="227"/>
    </location>
</feature>
<evidence type="ECO:0000256" key="3">
    <source>
        <dbReference type="ARBA" id="ARBA00022676"/>
    </source>
</evidence>
<evidence type="ECO:0000256" key="1">
    <source>
        <dbReference type="ARBA" id="ARBA00004651"/>
    </source>
</evidence>
<feature type="transmembrane region" description="Helical" evidence="8">
    <location>
        <begin position="263"/>
        <end position="284"/>
    </location>
</feature>
<keyword evidence="3 10" id="KW-0328">Glycosyltransferase</keyword>
<evidence type="ECO:0000256" key="2">
    <source>
        <dbReference type="ARBA" id="ARBA00022475"/>
    </source>
</evidence>
<dbReference type="GO" id="GO:0005886">
    <property type="term" value="C:plasma membrane"/>
    <property type="evidence" value="ECO:0007669"/>
    <property type="project" value="UniProtKB-SubCell"/>
</dbReference>
<name>A0A2T5VF07_9HYPH</name>
<evidence type="ECO:0000256" key="4">
    <source>
        <dbReference type="ARBA" id="ARBA00022679"/>
    </source>
</evidence>
<dbReference type="InterPro" id="IPR038731">
    <property type="entry name" value="RgtA/B/C-like"/>
</dbReference>
<dbReference type="RefSeq" id="WP_107987915.1">
    <property type="nucleotide sequence ID" value="NZ_QAYG01000001.1"/>
</dbReference>
<evidence type="ECO:0000256" key="6">
    <source>
        <dbReference type="ARBA" id="ARBA00022989"/>
    </source>
</evidence>
<proteinExistence type="predicted"/>